<dbReference type="GO" id="GO:0005743">
    <property type="term" value="C:mitochondrial inner membrane"/>
    <property type="evidence" value="ECO:0007669"/>
    <property type="project" value="UniProtKB-SubCell"/>
</dbReference>
<dbReference type="InterPro" id="IPR003945">
    <property type="entry name" value="NU5C-like"/>
</dbReference>
<keyword evidence="9" id="KW-1278">Translocase</keyword>
<dbReference type="EC" id="7.1.1.2" evidence="3 17"/>
<proteinExistence type="inferred from homology"/>
<feature type="transmembrane region" description="Helical" evidence="17">
    <location>
        <begin position="152"/>
        <end position="170"/>
    </location>
</feature>
<sequence length="570" mass="64353">MKSRNLSWVFMVAFLMNSVLCLTLSLVCLFFNCSLYVEWSIFWVEGCKGAYLLLIDWVSMSFCSFVLFISSMVIYYSESYLEGDLMFNRFCLLVALFVISMMLVILSPSFISILLGWDGLGLVSYCLVIYYHNSRSYSAGMVTVLSNRVGDVFLLISIGLLISAGSWNIFMIESEIMYSTLLGVLIIMAGFTKSAQIPFSAWLPAAMAAPTPVSALVHSSTLVTAGVYLLIRFYSLYSDTSLVDIFMLISCFTMFMAGVSANFECDLKKIIALSTLSQLGLMMSVLFLGFWKLAYYHLLTHAIFKALLFLCAGGFIHNMMEYQDIRSMGGVSQIGVVSCICLSISSFALCGFPFLAGFYSKDLVLEMFEMNMMNIFVLIVLMLSVILTCSYSVRLLNYLVWKNFKNLIFFSFSENFGILFPIFMLSFWAICVGAMLMWMIFPIPEIVYLTLLLKGGLLLIMIVGFIIGYILSDLGVEESLLFNGLVIEYFSEMWFMMYFSGQGFIKNVLLVGDYSFSSFDKGWFEMLGGTMMYNEILKLSSGGVLIQFNSLKVYLLIYFSWIVGLVGIWM</sequence>
<keyword evidence="15 17" id="KW-0472">Membrane</keyword>
<feature type="transmembrane region" description="Helical" evidence="17">
    <location>
        <begin position="334"/>
        <end position="355"/>
    </location>
</feature>
<dbReference type="GO" id="GO:0042773">
    <property type="term" value="P:ATP synthesis coupled electron transport"/>
    <property type="evidence" value="ECO:0007669"/>
    <property type="project" value="InterPro"/>
</dbReference>
<evidence type="ECO:0000256" key="4">
    <source>
        <dbReference type="ARBA" id="ARBA00021096"/>
    </source>
</evidence>
<feature type="transmembrane region" description="Helical" evidence="17">
    <location>
        <begin position="111"/>
        <end position="131"/>
    </location>
</feature>
<evidence type="ECO:0000256" key="5">
    <source>
        <dbReference type="ARBA" id="ARBA00022448"/>
    </source>
</evidence>
<reference evidence="21" key="1">
    <citation type="journal article" date="2012" name="Mitochondrial DNA">
        <title>The complete mitochondrial genome of the giant pill millipede, Sphaerotheriidae sp. (Myriapoda: Diplopoda: Sphaerotheriida).</title>
        <authorList>
            <person name="Dong Y."/>
            <person name="Xu J.J."/>
            <person name="Hao S.J."/>
            <person name="Sun H.Y."/>
        </authorList>
    </citation>
    <scope>NUCLEOTIDE SEQUENCE</scope>
</reference>
<protein>
    <recommendedName>
        <fullName evidence="4 17">NADH-ubiquinone oxidoreductase chain 5</fullName>
        <ecNumber evidence="3 17">7.1.1.2</ecNumber>
    </recommendedName>
</protein>
<dbReference type="Pfam" id="PF00662">
    <property type="entry name" value="Proton_antipo_N"/>
    <property type="match status" value="1"/>
</dbReference>
<gene>
    <name evidence="21" type="primary">nad5</name>
</gene>
<evidence type="ECO:0000256" key="8">
    <source>
        <dbReference type="ARBA" id="ARBA00022792"/>
    </source>
</evidence>
<evidence type="ECO:0000256" key="13">
    <source>
        <dbReference type="ARBA" id="ARBA00023075"/>
    </source>
</evidence>
<evidence type="ECO:0000259" key="19">
    <source>
        <dbReference type="Pfam" id="PF00662"/>
    </source>
</evidence>
<dbReference type="Pfam" id="PF06455">
    <property type="entry name" value="NADH5_C"/>
    <property type="match status" value="1"/>
</dbReference>
<evidence type="ECO:0000259" key="20">
    <source>
        <dbReference type="Pfam" id="PF06455"/>
    </source>
</evidence>
<feature type="transmembrane region" description="Helical" evidence="17">
    <location>
        <begin position="213"/>
        <end position="233"/>
    </location>
</feature>
<evidence type="ECO:0000256" key="16">
    <source>
        <dbReference type="ARBA" id="ARBA00049551"/>
    </source>
</evidence>
<dbReference type="GO" id="GO:0015990">
    <property type="term" value="P:electron transport coupled proton transport"/>
    <property type="evidence" value="ECO:0007669"/>
    <property type="project" value="TreeGrafter"/>
</dbReference>
<dbReference type="InterPro" id="IPR001750">
    <property type="entry name" value="ND/Mrp_TM"/>
</dbReference>
<comment type="function">
    <text evidence="1">Core subunit of the mitochondrial membrane respiratory chain NADH dehydrogenase (Complex I) that is believed to belong to the minimal assembly required for catalysis. Complex I functions in the transfer of electrons from NADH to the respiratory chain. The immediate electron acceptor for the enzyme is believed to be ubiquinone.</text>
</comment>
<comment type="function">
    <text evidence="17">Core subunit of the mitochondrial membrane respiratory chain NADH dehydrogenase (Complex I) which catalyzes electron transfer from NADH through the respiratory chain, using ubiquinone as an electron acceptor. Essential for the catalytic activity and assembly of complex I.</text>
</comment>
<evidence type="ECO:0000256" key="1">
    <source>
        <dbReference type="ARBA" id="ARBA00003257"/>
    </source>
</evidence>
<keyword evidence="5 17" id="KW-0813">Transport</keyword>
<keyword evidence="12 17" id="KW-0520">NAD</keyword>
<dbReference type="PANTHER" id="PTHR42829">
    <property type="entry name" value="NADH-UBIQUINONE OXIDOREDUCTASE CHAIN 5"/>
    <property type="match status" value="1"/>
</dbReference>
<dbReference type="AlphaFoldDB" id="I6PDS3"/>
<evidence type="ECO:0000256" key="10">
    <source>
        <dbReference type="ARBA" id="ARBA00022982"/>
    </source>
</evidence>
<feature type="domain" description="NADH:quinone oxidoreductase/Mrp antiporter transmembrane" evidence="18">
    <location>
        <begin position="108"/>
        <end position="386"/>
    </location>
</feature>
<name>I6PDS3_9MYRI</name>
<feature type="transmembrane region" description="Helical" evidence="17">
    <location>
        <begin position="416"/>
        <end position="440"/>
    </location>
</feature>
<keyword evidence="7 17" id="KW-0812">Transmembrane</keyword>
<comment type="catalytic activity">
    <reaction evidence="16 17">
        <text>a ubiquinone + NADH + 5 H(+)(in) = a ubiquinol + NAD(+) + 4 H(+)(out)</text>
        <dbReference type="Rhea" id="RHEA:29091"/>
        <dbReference type="Rhea" id="RHEA-COMP:9565"/>
        <dbReference type="Rhea" id="RHEA-COMP:9566"/>
        <dbReference type="ChEBI" id="CHEBI:15378"/>
        <dbReference type="ChEBI" id="CHEBI:16389"/>
        <dbReference type="ChEBI" id="CHEBI:17976"/>
        <dbReference type="ChEBI" id="CHEBI:57540"/>
        <dbReference type="ChEBI" id="CHEBI:57945"/>
        <dbReference type="EC" id="7.1.1.2"/>
    </reaction>
</comment>
<evidence type="ECO:0000256" key="6">
    <source>
        <dbReference type="ARBA" id="ARBA00022660"/>
    </source>
</evidence>
<feature type="transmembrane region" description="Helical" evidence="17">
    <location>
        <begin position="12"/>
        <end position="37"/>
    </location>
</feature>
<evidence type="ECO:0000256" key="3">
    <source>
        <dbReference type="ARBA" id="ARBA00012944"/>
    </source>
</evidence>
<evidence type="ECO:0000256" key="2">
    <source>
        <dbReference type="ARBA" id="ARBA00004448"/>
    </source>
</evidence>
<comment type="subcellular location">
    <subcellularLocation>
        <location evidence="2">Mitochondrion inner membrane</location>
        <topology evidence="2">Multi-pass membrane protein</topology>
    </subcellularLocation>
</comment>
<feature type="transmembrane region" description="Helical" evidence="17">
    <location>
        <begin position="245"/>
        <end position="263"/>
    </location>
</feature>
<dbReference type="PRINTS" id="PR01434">
    <property type="entry name" value="NADHDHGNASE5"/>
</dbReference>
<keyword evidence="8" id="KW-0999">Mitochondrion inner membrane</keyword>
<evidence type="ECO:0000313" key="21">
    <source>
        <dbReference type="EMBL" id="AFH54818.1"/>
    </source>
</evidence>
<feature type="transmembrane region" description="Helical" evidence="17">
    <location>
        <begin position="176"/>
        <end position="192"/>
    </location>
</feature>
<feature type="transmembrane region" description="Helical" evidence="17">
    <location>
        <begin position="270"/>
        <end position="291"/>
    </location>
</feature>
<keyword evidence="10" id="KW-0249">Electron transport</keyword>
<dbReference type="InterPro" id="IPR010934">
    <property type="entry name" value="NADH_DH_su5_C"/>
</dbReference>
<keyword evidence="14 17" id="KW-0496">Mitochondrion</keyword>
<dbReference type="GO" id="GO:0003954">
    <property type="term" value="F:NADH dehydrogenase activity"/>
    <property type="evidence" value="ECO:0007669"/>
    <property type="project" value="TreeGrafter"/>
</dbReference>
<feature type="transmembrane region" description="Helical" evidence="17">
    <location>
        <begin position="551"/>
        <end position="569"/>
    </location>
</feature>
<dbReference type="InterPro" id="IPR001516">
    <property type="entry name" value="Proton_antipo_N"/>
</dbReference>
<geneLocation type="mitochondrion" evidence="21"/>
<feature type="transmembrane region" description="Helical" evidence="17">
    <location>
        <begin position="480"/>
        <end position="499"/>
    </location>
</feature>
<evidence type="ECO:0000259" key="18">
    <source>
        <dbReference type="Pfam" id="PF00361"/>
    </source>
</evidence>
<organism evidence="21">
    <name type="scientific">Sphaerotheriidae sp. HYS-2012</name>
    <dbReference type="NCBI Taxonomy" id="1170231"/>
    <lineage>
        <taxon>Eukaryota</taxon>
        <taxon>Metazoa</taxon>
        <taxon>Ecdysozoa</taxon>
        <taxon>Arthropoda</taxon>
        <taxon>Myriapoda</taxon>
        <taxon>Diplopoda</taxon>
        <taxon>Helminthomorpha</taxon>
        <taxon>Sphaerotheriida</taxon>
        <taxon>Sphaerotheriidae</taxon>
    </lineage>
</organism>
<evidence type="ECO:0000256" key="15">
    <source>
        <dbReference type="ARBA" id="ARBA00023136"/>
    </source>
</evidence>
<feature type="transmembrane region" description="Helical" evidence="17">
    <location>
        <begin position="375"/>
        <end position="396"/>
    </location>
</feature>
<accession>I6PDS3</accession>
<feature type="transmembrane region" description="Helical" evidence="17">
    <location>
        <begin position="303"/>
        <end position="322"/>
    </location>
</feature>
<feature type="transmembrane region" description="Helical" evidence="17">
    <location>
        <begin position="87"/>
        <end position="105"/>
    </location>
</feature>
<evidence type="ECO:0000256" key="17">
    <source>
        <dbReference type="RuleBase" id="RU003404"/>
    </source>
</evidence>
<evidence type="ECO:0000256" key="12">
    <source>
        <dbReference type="ARBA" id="ARBA00023027"/>
    </source>
</evidence>
<dbReference type="EMBL" id="JQ713564">
    <property type="protein sequence ID" value="AFH54818.1"/>
    <property type="molecule type" value="Genomic_DNA"/>
</dbReference>
<feature type="transmembrane region" description="Helical" evidence="17">
    <location>
        <begin position="446"/>
        <end position="471"/>
    </location>
</feature>
<evidence type="ECO:0000256" key="14">
    <source>
        <dbReference type="ARBA" id="ARBA00023128"/>
    </source>
</evidence>
<evidence type="ECO:0000256" key="7">
    <source>
        <dbReference type="ARBA" id="ARBA00022692"/>
    </source>
</evidence>
<feature type="domain" description="NADH dehydrogenase subunit 5 C-terminal" evidence="20">
    <location>
        <begin position="391"/>
        <end position="566"/>
    </location>
</feature>
<feature type="transmembrane region" description="Helical" evidence="17">
    <location>
        <begin position="49"/>
        <end position="75"/>
    </location>
</feature>
<dbReference type="Pfam" id="PF00361">
    <property type="entry name" value="Proton_antipo_M"/>
    <property type="match status" value="1"/>
</dbReference>
<dbReference type="PANTHER" id="PTHR42829:SF2">
    <property type="entry name" value="NADH-UBIQUINONE OXIDOREDUCTASE CHAIN 5"/>
    <property type="match status" value="1"/>
</dbReference>
<comment type="similarity">
    <text evidence="17">Belongs to the complex I subunit 5 family.</text>
</comment>
<evidence type="ECO:0000256" key="11">
    <source>
        <dbReference type="ARBA" id="ARBA00022989"/>
    </source>
</evidence>
<evidence type="ECO:0000256" key="9">
    <source>
        <dbReference type="ARBA" id="ARBA00022967"/>
    </source>
</evidence>
<keyword evidence="13 17" id="KW-0830">Ubiquinone</keyword>
<keyword evidence="6" id="KW-0679">Respiratory chain</keyword>
<keyword evidence="11 17" id="KW-1133">Transmembrane helix</keyword>
<feature type="domain" description="NADH-Ubiquinone oxidoreductase (complex I) chain 5 N-terminal" evidence="19">
    <location>
        <begin position="53"/>
        <end position="90"/>
    </location>
</feature>
<dbReference type="GO" id="GO:0008137">
    <property type="term" value="F:NADH dehydrogenase (ubiquinone) activity"/>
    <property type="evidence" value="ECO:0007669"/>
    <property type="project" value="UniProtKB-EC"/>
</dbReference>